<dbReference type="InterPro" id="IPR033904">
    <property type="entry name" value="Trans_IPPS_HH"/>
</dbReference>
<dbReference type="GO" id="GO:0016114">
    <property type="term" value="P:terpenoid biosynthetic process"/>
    <property type="evidence" value="ECO:0007669"/>
    <property type="project" value="UniProtKB-ARBA"/>
</dbReference>
<dbReference type="GO" id="GO:0051996">
    <property type="term" value="F:squalene synthase [NAD(P)H] activity"/>
    <property type="evidence" value="ECO:0007669"/>
    <property type="project" value="InterPro"/>
</dbReference>
<evidence type="ECO:0000313" key="1">
    <source>
        <dbReference type="EMBL" id="AXA20106.1"/>
    </source>
</evidence>
<dbReference type="AlphaFoldDB" id="A0A2Z4XG65"/>
<dbReference type="EMBL" id="MH171092">
    <property type="protein sequence ID" value="AXA20106.1"/>
    <property type="molecule type" value="Genomic_DNA"/>
</dbReference>
<accession>A0A2Z4XG65</accession>
<proteinExistence type="predicted"/>
<dbReference type="PANTHER" id="PTHR31480">
    <property type="entry name" value="BIFUNCTIONAL LYCOPENE CYCLASE/PHYTOENE SYNTHASE"/>
    <property type="match status" value="1"/>
</dbReference>
<organism evidence="1">
    <name type="scientific">Burkholderia gladioli</name>
    <name type="common">Pseudomonas marginata</name>
    <name type="synonym">Phytomonas marginata</name>
    <dbReference type="NCBI Taxonomy" id="28095"/>
    <lineage>
        <taxon>Bacteria</taxon>
        <taxon>Pseudomonadati</taxon>
        <taxon>Pseudomonadota</taxon>
        <taxon>Betaproteobacteria</taxon>
        <taxon>Burkholderiales</taxon>
        <taxon>Burkholderiaceae</taxon>
        <taxon>Burkholderia</taxon>
    </lineage>
</organism>
<dbReference type="CDD" id="cd00683">
    <property type="entry name" value="Trans_IPPS_HH"/>
    <property type="match status" value="1"/>
</dbReference>
<dbReference type="InterPro" id="IPR002060">
    <property type="entry name" value="Squ/phyt_synthse"/>
</dbReference>
<dbReference type="Gene3D" id="1.10.600.10">
    <property type="entry name" value="Farnesyl Diphosphate Synthase"/>
    <property type="match status" value="1"/>
</dbReference>
<protein>
    <submittedName>
        <fullName evidence="1">All-trans-phytoene synthase</fullName>
    </submittedName>
</protein>
<dbReference type="SUPFAM" id="SSF48576">
    <property type="entry name" value="Terpenoid synthases"/>
    <property type="match status" value="1"/>
</dbReference>
<name>A0A2Z4XG65_BURGA</name>
<sequence length="281" mass="31261">MNFDDYCQKKAAPPGSSIYYALRQAPLTSQGALIALFALRRELEEATRETSEPAIGQTKLAWWRKELAALAEGQPSHPVSQALALHASAIASDHAVLQALADGFAMDLEQTRYLDWPNLRRYVERVGGGFAGLVARATTGPAIPADIAPAWAASLGEGLQLAQIVEDVGDDLRHGRVYLPFDELQRYEVTSVDLMHRRYSPAFRKLMRFQVTRARETLHAALEAIPAAELPAQRSLRALAALALATLDEIEGEDYQVLHQRILLTPIRKLWVAWRAAQRRY</sequence>
<dbReference type="InterPro" id="IPR008949">
    <property type="entry name" value="Isoprenoid_synthase_dom_sf"/>
</dbReference>
<reference evidence="1" key="1">
    <citation type="journal article" date="2018" name="Nat. Commun.">
        <title>An antifungal polyketide associated with horizontally acquired genes supports symbiont-mediated defense in Lagria villosa beetles.</title>
        <authorList>
            <person name="Florez L.V."/>
            <person name="Scherlach K."/>
            <person name="Miller I.J."/>
            <person name="Rodrigues A."/>
            <person name="Kwan J.C."/>
            <person name="Hertweck C."/>
            <person name="Kaltenpoth M."/>
        </authorList>
    </citation>
    <scope>NUCLEOTIDE SEQUENCE</scope>
    <source>
        <strain evidence="1">Lv-StB</strain>
    </source>
</reference>
<dbReference type="Pfam" id="PF00494">
    <property type="entry name" value="SQS_PSY"/>
    <property type="match status" value="1"/>
</dbReference>